<dbReference type="HOGENOM" id="CLU_2355009_0_0_11"/>
<gene>
    <name evidence="1" type="ORF">HMPREF1219_00165</name>
</gene>
<dbReference type="PATRIC" id="fig|1125779.3.peg.157"/>
<dbReference type="EMBL" id="ATBY01000002">
    <property type="protein sequence ID" value="EPD70870.1"/>
    <property type="molecule type" value="Genomic_DNA"/>
</dbReference>
<dbReference type="STRING" id="1125779.HMPREF1219_00165"/>
<organism evidence="1 2">
    <name type="scientific">Corynebacterium pyruviciproducens ATCC BAA-1742</name>
    <dbReference type="NCBI Taxonomy" id="1125779"/>
    <lineage>
        <taxon>Bacteria</taxon>
        <taxon>Bacillati</taxon>
        <taxon>Actinomycetota</taxon>
        <taxon>Actinomycetes</taxon>
        <taxon>Mycobacteriales</taxon>
        <taxon>Corynebacteriaceae</taxon>
        <taxon>Corynebacterium</taxon>
    </lineage>
</organism>
<proteinExistence type="predicted"/>
<reference evidence="1 2" key="1">
    <citation type="submission" date="2013-05" db="EMBL/GenBank/DDBJ databases">
        <title>The Genome Sequence of Corynebacterium pyruviciproducens 1773O (ATCC BAA-1742).</title>
        <authorList>
            <consortium name="The Broad Institute Genomics Platform"/>
            <person name="Earl A."/>
            <person name="Ward D."/>
            <person name="Feldgarden M."/>
            <person name="Gevers D."/>
            <person name="Tong J."/>
            <person name="Walker B."/>
            <person name="Young S."/>
            <person name="Zeng Q."/>
            <person name="Gargeya S."/>
            <person name="Fitzgerald M."/>
            <person name="Haas B."/>
            <person name="Abouelleil A."/>
            <person name="Allen A.W."/>
            <person name="Alvarado L."/>
            <person name="Arachchi H.M."/>
            <person name="Berlin A.M."/>
            <person name="Chapman S.B."/>
            <person name="Gainer-Dewar J."/>
            <person name="Goldberg J."/>
            <person name="Griggs A."/>
            <person name="Gujja S."/>
            <person name="Hansen M."/>
            <person name="Howarth C."/>
            <person name="Imamovic A."/>
            <person name="Ireland A."/>
            <person name="Larimer J."/>
            <person name="McCowan C."/>
            <person name="Murphy C."/>
            <person name="Pearson M."/>
            <person name="Poon T.W."/>
            <person name="Priest M."/>
            <person name="Roberts A."/>
            <person name="Saif S."/>
            <person name="Shea T."/>
            <person name="Sisk P."/>
            <person name="Sykes S."/>
            <person name="Wortman J."/>
            <person name="Nusbaum C."/>
            <person name="Birren B."/>
        </authorList>
    </citation>
    <scope>NUCLEOTIDE SEQUENCE [LARGE SCALE GENOMIC DNA]</scope>
    <source>
        <strain evidence="1 2">ATCC BAA-1742</strain>
    </source>
</reference>
<protein>
    <submittedName>
        <fullName evidence="1">Uncharacterized protein</fullName>
    </submittedName>
</protein>
<dbReference type="RefSeq" id="WP_016457089.1">
    <property type="nucleotide sequence ID" value="NZ_KE150446.1"/>
</dbReference>
<name>S2Z948_9CORY</name>
<dbReference type="AlphaFoldDB" id="S2Z948"/>
<evidence type="ECO:0000313" key="2">
    <source>
        <dbReference type="Proteomes" id="UP000014408"/>
    </source>
</evidence>
<keyword evidence="2" id="KW-1185">Reference proteome</keyword>
<comment type="caution">
    <text evidence="1">The sequence shown here is derived from an EMBL/GenBank/DDBJ whole genome shotgun (WGS) entry which is preliminary data.</text>
</comment>
<dbReference type="Proteomes" id="UP000014408">
    <property type="component" value="Unassembled WGS sequence"/>
</dbReference>
<evidence type="ECO:0000313" key="1">
    <source>
        <dbReference type="EMBL" id="EPD70870.1"/>
    </source>
</evidence>
<sequence>MAETKKTTTRSEYEPETVTVEVELRGKKEKFEMFADPMDASVETMTAAEQGNFMTFTLGLFTANDRRRATLMGLTARELVDKVMPAYNEVTGQGED</sequence>
<accession>S2Z948</accession>